<feature type="region of interest" description="Disordered" evidence="1">
    <location>
        <begin position="27"/>
        <end position="65"/>
    </location>
</feature>
<evidence type="ECO:0000313" key="3">
    <source>
        <dbReference type="Proteomes" id="UP001172681"/>
    </source>
</evidence>
<dbReference type="Proteomes" id="UP001172681">
    <property type="component" value="Unassembled WGS sequence"/>
</dbReference>
<accession>A0AA38YBQ0</accession>
<evidence type="ECO:0000256" key="1">
    <source>
        <dbReference type="SAM" id="MobiDB-lite"/>
    </source>
</evidence>
<comment type="caution">
    <text evidence="2">The sequence shown here is derived from an EMBL/GenBank/DDBJ whole genome shotgun (WGS) entry which is preliminary data.</text>
</comment>
<gene>
    <name evidence="2" type="ORF">H2204_003128</name>
</gene>
<dbReference type="AlphaFoldDB" id="A0AA38YBQ0"/>
<feature type="compositionally biased region" description="Polar residues" evidence="1">
    <location>
        <begin position="33"/>
        <end position="42"/>
    </location>
</feature>
<name>A0AA38YBQ0_9EURO</name>
<proteinExistence type="predicted"/>
<dbReference type="EMBL" id="JAPDRN010000013">
    <property type="protein sequence ID" value="KAJ9640839.1"/>
    <property type="molecule type" value="Genomic_DNA"/>
</dbReference>
<protein>
    <submittedName>
        <fullName evidence="2">Uncharacterized protein</fullName>
    </submittedName>
</protein>
<sequence>MAGKKRVPSTAYKQHILSWRTGPAQAARLRAQSLKSTTNPQKGGQAKTPEESSESTSPVQPPEPLLVSTNTVAQPSPFSFQGTLAPALSLYIRDVVPSFHRRQLHQHDGVDGKFLQAVVPFVLHHEVVQNSCGAVTLLIQDFTKTSLVPRITREVYQLIEKTYISLRRSISEGRSSLDATIWGIEALIAIWNFVGEYDKTEIHLKAMHDLLIAHGGYEALGFDGFLARTVQSYFNHFNAMRVVQVEMTEAGLRATADAAICDEALRTMPSLPDGLRSIITTQTLTYQCIMVMETVSEWHASWKSQGLSAAARVEQSRHLNVARCLRLLQLSQPSTHRHDILVALALLAYCTYRGADMDSCWIVNCNVQICCKSLMMQSFSACDASLMMWTARMLRAVYGPDNMTCAFSDRLASTAIAQCVGGDVPGVTDCTRFFWDESLTFHLPSSIQARQKG</sequence>
<reference evidence="2" key="1">
    <citation type="submission" date="2022-10" db="EMBL/GenBank/DDBJ databases">
        <title>Culturing micro-colonial fungi from biological soil crusts in the Mojave desert and describing Neophaeococcomyces mojavensis, and introducing the new genera and species Taxawa tesnikishii.</title>
        <authorList>
            <person name="Kurbessoian T."/>
            <person name="Stajich J.E."/>
        </authorList>
    </citation>
    <scope>NUCLEOTIDE SEQUENCE</scope>
    <source>
        <strain evidence="2">TK_35</strain>
    </source>
</reference>
<organism evidence="2 3">
    <name type="scientific">Knufia peltigerae</name>
    <dbReference type="NCBI Taxonomy" id="1002370"/>
    <lineage>
        <taxon>Eukaryota</taxon>
        <taxon>Fungi</taxon>
        <taxon>Dikarya</taxon>
        <taxon>Ascomycota</taxon>
        <taxon>Pezizomycotina</taxon>
        <taxon>Eurotiomycetes</taxon>
        <taxon>Chaetothyriomycetidae</taxon>
        <taxon>Chaetothyriales</taxon>
        <taxon>Trichomeriaceae</taxon>
        <taxon>Knufia</taxon>
    </lineage>
</organism>
<evidence type="ECO:0000313" key="2">
    <source>
        <dbReference type="EMBL" id="KAJ9640839.1"/>
    </source>
</evidence>
<keyword evidence="3" id="KW-1185">Reference proteome</keyword>